<dbReference type="RefSeq" id="WP_089369999.1">
    <property type="nucleotide sequence ID" value="NZ_BMEP01000002.1"/>
</dbReference>
<keyword evidence="1" id="KW-0812">Transmembrane</keyword>
<keyword evidence="1" id="KW-0472">Membrane</keyword>
<protein>
    <submittedName>
        <fullName evidence="2">Uncharacterized protein</fullName>
    </submittedName>
</protein>
<evidence type="ECO:0000256" key="1">
    <source>
        <dbReference type="SAM" id="Phobius"/>
    </source>
</evidence>
<accession>A0A238W4J5</accession>
<name>A0A238W4J5_9FLAO</name>
<dbReference type="AlphaFoldDB" id="A0A238W4J5"/>
<dbReference type="EMBL" id="FZNY01000001">
    <property type="protein sequence ID" value="SNR41321.1"/>
    <property type="molecule type" value="Genomic_DNA"/>
</dbReference>
<keyword evidence="3" id="KW-1185">Reference proteome</keyword>
<dbReference type="OrthoDB" id="1444633at2"/>
<organism evidence="2 3">
    <name type="scientific">Dokdonia pacifica</name>
    <dbReference type="NCBI Taxonomy" id="1627892"/>
    <lineage>
        <taxon>Bacteria</taxon>
        <taxon>Pseudomonadati</taxon>
        <taxon>Bacteroidota</taxon>
        <taxon>Flavobacteriia</taxon>
        <taxon>Flavobacteriales</taxon>
        <taxon>Flavobacteriaceae</taxon>
        <taxon>Dokdonia</taxon>
    </lineage>
</organism>
<feature type="transmembrane region" description="Helical" evidence="1">
    <location>
        <begin position="69"/>
        <end position="92"/>
    </location>
</feature>
<gene>
    <name evidence="2" type="ORF">SAMN06265376_101674</name>
</gene>
<evidence type="ECO:0000313" key="3">
    <source>
        <dbReference type="Proteomes" id="UP000198379"/>
    </source>
</evidence>
<proteinExistence type="predicted"/>
<dbReference type="Proteomes" id="UP000198379">
    <property type="component" value="Unassembled WGS sequence"/>
</dbReference>
<evidence type="ECO:0000313" key="2">
    <source>
        <dbReference type="EMBL" id="SNR41321.1"/>
    </source>
</evidence>
<reference evidence="2 3" key="1">
    <citation type="submission" date="2017-06" db="EMBL/GenBank/DDBJ databases">
        <authorList>
            <person name="Kim H.J."/>
            <person name="Triplett B.A."/>
        </authorList>
    </citation>
    <scope>NUCLEOTIDE SEQUENCE [LARGE SCALE GENOMIC DNA]</scope>
    <source>
        <strain evidence="2 3">DSM 25597</strain>
    </source>
</reference>
<sequence length="118" mass="13486">MELTLSQTIAIEDLKQKLADNFPEYSVKNAFLNKKTLRITQGMNQVVVGQLKNQKMICVGNLNMLDLRIFIPFIVGVALFLITGFIFLIVMMQIKKKEYKAMEETIGAYLQNTYTSNT</sequence>
<keyword evidence="1" id="KW-1133">Transmembrane helix</keyword>